<dbReference type="PANTHER" id="PTHR45228:SF8">
    <property type="entry name" value="TWO-COMPONENT RESPONSE REGULATOR-RELATED"/>
    <property type="match status" value="1"/>
</dbReference>
<dbReference type="InterPro" id="IPR035965">
    <property type="entry name" value="PAS-like_dom_sf"/>
</dbReference>
<feature type="domain" description="PAS" evidence="1">
    <location>
        <begin position="11"/>
        <end position="49"/>
    </location>
</feature>
<dbReference type="SUPFAM" id="SSF109604">
    <property type="entry name" value="HD-domain/PDEase-like"/>
    <property type="match status" value="1"/>
</dbReference>
<protein>
    <submittedName>
        <fullName evidence="3">Uncharacterized protein</fullName>
    </submittedName>
</protein>
<dbReference type="InterPro" id="IPR003607">
    <property type="entry name" value="HD/PDEase_dom"/>
</dbReference>
<dbReference type="KEGG" id="kyr:CVV65_06110"/>
<accession>A0A2K8N5D8</accession>
<organism evidence="3 4">
    <name type="scientific">Kyrpidia spormannii</name>
    <dbReference type="NCBI Taxonomy" id="2055160"/>
    <lineage>
        <taxon>Bacteria</taxon>
        <taxon>Bacillati</taxon>
        <taxon>Bacillota</taxon>
        <taxon>Bacilli</taxon>
        <taxon>Bacillales</taxon>
        <taxon>Alicyclobacillaceae</taxon>
        <taxon>Kyrpidia</taxon>
    </lineage>
</organism>
<dbReference type="InterPro" id="IPR037522">
    <property type="entry name" value="HD_GYP_dom"/>
</dbReference>
<dbReference type="NCBIfam" id="TIGR00229">
    <property type="entry name" value="sensory_box"/>
    <property type="match status" value="1"/>
</dbReference>
<dbReference type="AlphaFoldDB" id="A0A2K8N5D8"/>
<dbReference type="CDD" id="cd00130">
    <property type="entry name" value="PAS"/>
    <property type="match status" value="1"/>
</dbReference>
<evidence type="ECO:0000259" key="2">
    <source>
        <dbReference type="PROSITE" id="PS51832"/>
    </source>
</evidence>
<dbReference type="CDD" id="cd00077">
    <property type="entry name" value="HDc"/>
    <property type="match status" value="1"/>
</dbReference>
<dbReference type="Proteomes" id="UP000231932">
    <property type="component" value="Chromosome"/>
</dbReference>
<dbReference type="Gene3D" id="1.10.3210.10">
    <property type="entry name" value="Hypothetical protein af1432"/>
    <property type="match status" value="1"/>
</dbReference>
<dbReference type="PANTHER" id="PTHR45228">
    <property type="entry name" value="CYCLIC DI-GMP PHOSPHODIESTERASE TM_0186-RELATED"/>
    <property type="match status" value="1"/>
</dbReference>
<evidence type="ECO:0000259" key="1">
    <source>
        <dbReference type="PROSITE" id="PS50112"/>
    </source>
</evidence>
<dbReference type="SUPFAM" id="SSF55785">
    <property type="entry name" value="PYP-like sensor domain (PAS domain)"/>
    <property type="match status" value="1"/>
</dbReference>
<name>A0A2K8N5D8_9BACL</name>
<dbReference type="InterPro" id="IPR013767">
    <property type="entry name" value="PAS_fold"/>
</dbReference>
<sequence length="334" mass="37713">MGNWYDPYMLLDDPVIVADARHRVLAVNPAYERASGFRCKDLTGKEAVYAKPKGLIPGTSASVCEHVERGQGWKGIVTCERADGELWNFSLTVTPVRAFGQVYYLAVCRDLEELRYQAISESYEQLFLLIAQLAETGDPSVQPHLDRVGRLSRSLAEWLGWPEARARWLGMASVLHDVGKLYIPREILFKPGPLTPAERRLVETHTTQGAELLTRFSENMAKIYGYNEALLMAREIAQCHHEHVDGSGYPKGLRGEEIPESARIVALADVTDALFSHRPYKIPWAASQVQRYLRTKSGRQFDPKMVRVLLDHWKEVEELYRLQPAIPTGIIGNG</sequence>
<reference evidence="4" key="1">
    <citation type="submission" date="2017-11" db="EMBL/GenBank/DDBJ databases">
        <title>Complete Genome Sequence of Kyrpidia sp. Strain EA-1, a thermophilic, hydrogen-oxidizing Bacterium, isolated from the Azores.</title>
        <authorList>
            <person name="Reiner J.E."/>
            <person name="Lapp C.J."/>
            <person name="Bunk B."/>
            <person name="Gescher J."/>
        </authorList>
    </citation>
    <scope>NUCLEOTIDE SEQUENCE [LARGE SCALE GENOMIC DNA]</scope>
    <source>
        <strain evidence="4">EA-1</strain>
    </source>
</reference>
<dbReference type="InterPro" id="IPR000014">
    <property type="entry name" value="PAS"/>
</dbReference>
<evidence type="ECO:0000313" key="4">
    <source>
        <dbReference type="Proteomes" id="UP000231932"/>
    </source>
</evidence>
<evidence type="ECO:0000313" key="3">
    <source>
        <dbReference type="EMBL" id="ATY84571.1"/>
    </source>
</evidence>
<dbReference type="RefSeq" id="WP_100667388.1">
    <property type="nucleotide sequence ID" value="NZ_CP024955.1"/>
</dbReference>
<keyword evidence="4" id="KW-1185">Reference proteome</keyword>
<gene>
    <name evidence="3" type="ORF">CVV65_06110</name>
</gene>
<dbReference type="Pfam" id="PF00989">
    <property type="entry name" value="PAS"/>
    <property type="match status" value="1"/>
</dbReference>
<dbReference type="SMART" id="SM00471">
    <property type="entry name" value="HDc"/>
    <property type="match status" value="1"/>
</dbReference>
<dbReference type="InterPro" id="IPR052020">
    <property type="entry name" value="Cyclic_di-GMP/3'3'-cGAMP_PDE"/>
</dbReference>
<feature type="domain" description="HD-GYP" evidence="2">
    <location>
        <begin position="119"/>
        <end position="325"/>
    </location>
</feature>
<dbReference type="PROSITE" id="PS51832">
    <property type="entry name" value="HD_GYP"/>
    <property type="match status" value="1"/>
</dbReference>
<dbReference type="EMBL" id="CP024955">
    <property type="protein sequence ID" value="ATY84571.1"/>
    <property type="molecule type" value="Genomic_DNA"/>
</dbReference>
<dbReference type="PROSITE" id="PS50112">
    <property type="entry name" value="PAS"/>
    <property type="match status" value="1"/>
</dbReference>
<dbReference type="Pfam" id="PF13487">
    <property type="entry name" value="HD_5"/>
    <property type="match status" value="1"/>
</dbReference>
<dbReference type="OrthoDB" id="9759601at2"/>
<dbReference type="Gene3D" id="3.30.450.20">
    <property type="entry name" value="PAS domain"/>
    <property type="match status" value="1"/>
</dbReference>
<proteinExistence type="predicted"/>